<evidence type="ECO:0000313" key="3">
    <source>
        <dbReference type="EMBL" id="CAB4769273.1"/>
    </source>
</evidence>
<proteinExistence type="predicted"/>
<dbReference type="Pfam" id="PF07992">
    <property type="entry name" value="Pyr_redox_2"/>
    <property type="match status" value="1"/>
</dbReference>
<dbReference type="Gene3D" id="3.50.50.60">
    <property type="entry name" value="FAD/NAD(P)-binding domain"/>
    <property type="match status" value="2"/>
</dbReference>
<dbReference type="PRINTS" id="PR00469">
    <property type="entry name" value="PNDRDTASEII"/>
</dbReference>
<sequence>MKITSVDVLIIGGGPAGLAAAIELKKLGIKDVRIIEREAQAGGVPRHSNHPGYGLRDLYRFMTGPNYAKAYVSQALSAGVVISTSTTATQWGDDLVVELSGPDGVERVQAKAVVLATGARERARNARMIPGARPAGIYTTGSLQQAVFLSHLDVGTKAVIVGAEHVSFSALMTLSHAHVKTIAMLTHQSGHQSVPGALALSKLIYRYRFLDKSEIVEIIGSSRVSAIKIRDVHGNLSTIECDTIIFTGDWIPDNEMARRGSLVIDPRTKSPMVNTSFVTSKPGVFALGNILLPIKSADQCAVESRRAAKAIASHVVSVSVASKG</sequence>
<gene>
    <name evidence="3" type="ORF">UFOPK2907_00458</name>
</gene>
<dbReference type="InterPro" id="IPR036188">
    <property type="entry name" value="FAD/NAD-bd_sf"/>
</dbReference>
<dbReference type="AlphaFoldDB" id="A0A6J6VE83"/>
<dbReference type="PANTHER" id="PTHR42949:SF3">
    <property type="entry name" value="ANAEROBIC GLYCEROL-3-PHOSPHATE DEHYDROGENASE SUBUNIT B"/>
    <property type="match status" value="1"/>
</dbReference>
<dbReference type="PANTHER" id="PTHR42949">
    <property type="entry name" value="ANAEROBIC GLYCEROL-3-PHOSPHATE DEHYDROGENASE SUBUNIT B"/>
    <property type="match status" value="1"/>
</dbReference>
<reference evidence="3" key="1">
    <citation type="submission" date="2020-05" db="EMBL/GenBank/DDBJ databases">
        <authorList>
            <person name="Chiriac C."/>
            <person name="Salcher M."/>
            <person name="Ghai R."/>
            <person name="Kavagutti S V."/>
        </authorList>
    </citation>
    <scope>NUCLEOTIDE SEQUENCE</scope>
</reference>
<dbReference type="SUPFAM" id="SSF51905">
    <property type="entry name" value="FAD/NAD(P)-binding domain"/>
    <property type="match status" value="1"/>
</dbReference>
<protein>
    <submittedName>
        <fullName evidence="3">Unannotated protein</fullName>
    </submittedName>
</protein>
<organism evidence="3">
    <name type="scientific">freshwater metagenome</name>
    <dbReference type="NCBI Taxonomy" id="449393"/>
    <lineage>
        <taxon>unclassified sequences</taxon>
        <taxon>metagenomes</taxon>
        <taxon>ecological metagenomes</taxon>
    </lineage>
</organism>
<dbReference type="InterPro" id="IPR023753">
    <property type="entry name" value="FAD/NAD-binding_dom"/>
</dbReference>
<dbReference type="EMBL" id="CAEZZR010000031">
    <property type="protein sequence ID" value="CAB4769273.1"/>
    <property type="molecule type" value="Genomic_DNA"/>
</dbReference>
<dbReference type="InterPro" id="IPR051691">
    <property type="entry name" value="Metab_Enz_Cyan_OpOx_G3PDH"/>
</dbReference>
<keyword evidence="1" id="KW-0560">Oxidoreductase</keyword>
<evidence type="ECO:0000259" key="2">
    <source>
        <dbReference type="Pfam" id="PF07992"/>
    </source>
</evidence>
<dbReference type="PRINTS" id="PR00368">
    <property type="entry name" value="FADPNR"/>
</dbReference>
<feature type="domain" description="FAD/NAD(P)-binding" evidence="2">
    <location>
        <begin position="7"/>
        <end position="297"/>
    </location>
</feature>
<accession>A0A6J6VE83</accession>
<dbReference type="GO" id="GO:0016491">
    <property type="term" value="F:oxidoreductase activity"/>
    <property type="evidence" value="ECO:0007669"/>
    <property type="project" value="UniProtKB-KW"/>
</dbReference>
<name>A0A6J6VE83_9ZZZZ</name>
<evidence type="ECO:0000256" key="1">
    <source>
        <dbReference type="ARBA" id="ARBA00023002"/>
    </source>
</evidence>